<reference evidence="1" key="1">
    <citation type="submission" date="2014-05" db="EMBL/GenBank/DDBJ databases">
        <authorList>
            <person name="Chronopoulou M."/>
        </authorList>
    </citation>
    <scope>NUCLEOTIDE SEQUENCE</scope>
    <source>
        <tissue evidence="1">Whole organism</tissue>
    </source>
</reference>
<protein>
    <submittedName>
        <fullName evidence="1">Uncharacterized protein</fullName>
    </submittedName>
</protein>
<accession>A0A0K2UJJ9</accession>
<organism evidence="1">
    <name type="scientific">Lepeophtheirus salmonis</name>
    <name type="common">Salmon louse</name>
    <name type="synonym">Caligus salmonis</name>
    <dbReference type="NCBI Taxonomy" id="72036"/>
    <lineage>
        <taxon>Eukaryota</taxon>
        <taxon>Metazoa</taxon>
        <taxon>Ecdysozoa</taxon>
        <taxon>Arthropoda</taxon>
        <taxon>Crustacea</taxon>
        <taxon>Multicrustacea</taxon>
        <taxon>Hexanauplia</taxon>
        <taxon>Copepoda</taxon>
        <taxon>Siphonostomatoida</taxon>
        <taxon>Caligidae</taxon>
        <taxon>Lepeophtheirus</taxon>
    </lineage>
</organism>
<name>A0A0K2UJJ9_LEPSM</name>
<proteinExistence type="predicted"/>
<sequence length="13" mass="1504">MIDVLNYLYSASD</sequence>
<evidence type="ECO:0000313" key="1">
    <source>
        <dbReference type="EMBL" id="CDW38439.1"/>
    </source>
</evidence>
<dbReference type="EMBL" id="HACA01021078">
    <property type="protein sequence ID" value="CDW38439.1"/>
    <property type="molecule type" value="Transcribed_RNA"/>
</dbReference>